<dbReference type="EMBL" id="JAAIUW010000013">
    <property type="protein sequence ID" value="KAF7801731.1"/>
    <property type="molecule type" value="Genomic_DNA"/>
</dbReference>
<sequence length="266" mass="29138">MGSIGKRVLLTSSGDEISQSIAFHLAKRGCRLVLMGDETCLRSIADLIMASLEGVQPVDVIGLDMEQESEAVFDEAVGKACDILGFFDAFVNCYAYEGNIQEHLELPECEFKKIVKINFMAASFLLKAVSQRMKNSKKGGSIIFLTTIIGSARGLYPGSAAYASTLAGVQQLVRVSAMELGKYEIRVNAIARGLHLNDKFPLSVGRERAEKMVKEAAPLQRWLDVKEDLASTVIYLISDGSSFMTGTTIYVDGVQSVTRPRMRSFM</sequence>
<dbReference type="Pfam" id="PF13561">
    <property type="entry name" value="adh_short_C2"/>
    <property type="match status" value="1"/>
</dbReference>
<organism evidence="1 2">
    <name type="scientific">Senna tora</name>
    <dbReference type="NCBI Taxonomy" id="362788"/>
    <lineage>
        <taxon>Eukaryota</taxon>
        <taxon>Viridiplantae</taxon>
        <taxon>Streptophyta</taxon>
        <taxon>Embryophyta</taxon>
        <taxon>Tracheophyta</taxon>
        <taxon>Spermatophyta</taxon>
        <taxon>Magnoliopsida</taxon>
        <taxon>eudicotyledons</taxon>
        <taxon>Gunneridae</taxon>
        <taxon>Pentapetalae</taxon>
        <taxon>rosids</taxon>
        <taxon>fabids</taxon>
        <taxon>Fabales</taxon>
        <taxon>Fabaceae</taxon>
        <taxon>Caesalpinioideae</taxon>
        <taxon>Cassia clade</taxon>
        <taxon>Senna</taxon>
    </lineage>
</organism>
<dbReference type="AlphaFoldDB" id="A0A834SER7"/>
<dbReference type="PANTHER" id="PTHR44375">
    <property type="entry name" value="BETA-KETOACYL-ACP REDUCTASE-LIKE PROTEIN-RELATED"/>
    <property type="match status" value="1"/>
</dbReference>
<evidence type="ECO:0000313" key="2">
    <source>
        <dbReference type="Proteomes" id="UP000634136"/>
    </source>
</evidence>
<dbReference type="PANTHER" id="PTHR44375:SF6">
    <property type="entry name" value="F28J7.36 PROTEIN"/>
    <property type="match status" value="1"/>
</dbReference>
<accession>A0A834SER7</accession>
<dbReference type="PRINTS" id="PR00081">
    <property type="entry name" value="GDHRDH"/>
</dbReference>
<name>A0A834SER7_9FABA</name>
<dbReference type="Proteomes" id="UP000634136">
    <property type="component" value="Unassembled WGS sequence"/>
</dbReference>
<protein>
    <submittedName>
        <fullName evidence="1">Levodione reductase</fullName>
    </submittedName>
</protein>
<dbReference type="Gene3D" id="3.40.50.720">
    <property type="entry name" value="NAD(P)-binding Rossmann-like Domain"/>
    <property type="match status" value="1"/>
</dbReference>
<proteinExistence type="predicted"/>
<comment type="caution">
    <text evidence="1">The sequence shown here is derived from an EMBL/GenBank/DDBJ whole genome shotgun (WGS) entry which is preliminary data.</text>
</comment>
<dbReference type="SUPFAM" id="SSF51735">
    <property type="entry name" value="NAD(P)-binding Rossmann-fold domains"/>
    <property type="match status" value="1"/>
</dbReference>
<dbReference type="OrthoDB" id="294295at2759"/>
<reference evidence="1" key="1">
    <citation type="submission" date="2020-09" db="EMBL/GenBank/DDBJ databases">
        <title>Genome-Enabled Discovery of Anthraquinone Biosynthesis in Senna tora.</title>
        <authorList>
            <person name="Kang S.-H."/>
            <person name="Pandey R.P."/>
            <person name="Lee C.-M."/>
            <person name="Sim J.-S."/>
            <person name="Jeong J.-T."/>
            <person name="Choi B.-S."/>
            <person name="Jung M."/>
            <person name="Ginzburg D."/>
            <person name="Zhao K."/>
            <person name="Won S.Y."/>
            <person name="Oh T.-J."/>
            <person name="Yu Y."/>
            <person name="Kim N.-H."/>
            <person name="Lee O.R."/>
            <person name="Lee T.-H."/>
            <person name="Bashyal P."/>
            <person name="Kim T.-S."/>
            <person name="Lee W.-H."/>
            <person name="Kawkins C."/>
            <person name="Kim C.-K."/>
            <person name="Kim J.S."/>
            <person name="Ahn B.O."/>
            <person name="Rhee S.Y."/>
            <person name="Sohng J.K."/>
        </authorList>
    </citation>
    <scope>NUCLEOTIDE SEQUENCE</scope>
    <source>
        <tissue evidence="1">Leaf</tissue>
    </source>
</reference>
<dbReference type="CDD" id="cd05233">
    <property type="entry name" value="SDR_c"/>
    <property type="match status" value="1"/>
</dbReference>
<dbReference type="InterPro" id="IPR036291">
    <property type="entry name" value="NAD(P)-bd_dom_sf"/>
</dbReference>
<keyword evidence="2" id="KW-1185">Reference proteome</keyword>
<evidence type="ECO:0000313" key="1">
    <source>
        <dbReference type="EMBL" id="KAF7801731.1"/>
    </source>
</evidence>
<dbReference type="InterPro" id="IPR002347">
    <property type="entry name" value="SDR_fam"/>
</dbReference>
<gene>
    <name evidence="1" type="ORF">G2W53_040842</name>
</gene>